<organism evidence="2 3">
    <name type="scientific">Merismopedia glauca CCAP 1448/3</name>
    <dbReference type="NCBI Taxonomy" id="1296344"/>
    <lineage>
        <taxon>Bacteria</taxon>
        <taxon>Bacillati</taxon>
        <taxon>Cyanobacteriota</taxon>
        <taxon>Cyanophyceae</taxon>
        <taxon>Synechococcales</taxon>
        <taxon>Merismopediaceae</taxon>
        <taxon>Merismopedia</taxon>
    </lineage>
</organism>
<dbReference type="AlphaFoldDB" id="A0A2T1BZS9"/>
<evidence type="ECO:0000256" key="1">
    <source>
        <dbReference type="SAM" id="Phobius"/>
    </source>
</evidence>
<dbReference type="EMBL" id="PVWJ01000108">
    <property type="protein sequence ID" value="PSB01427.1"/>
    <property type="molecule type" value="Genomic_DNA"/>
</dbReference>
<keyword evidence="3" id="KW-1185">Reference proteome</keyword>
<evidence type="ECO:0000313" key="2">
    <source>
        <dbReference type="EMBL" id="PSB01427.1"/>
    </source>
</evidence>
<dbReference type="RefSeq" id="WP_106290108.1">
    <property type="nucleotide sequence ID" value="NZ_CAWNTC010000139.1"/>
</dbReference>
<keyword evidence="1" id="KW-1133">Transmembrane helix</keyword>
<dbReference type="Proteomes" id="UP000238762">
    <property type="component" value="Unassembled WGS sequence"/>
</dbReference>
<protein>
    <recommendedName>
        <fullName evidence="4">Yip1 domain-containing protein</fullName>
    </recommendedName>
</protein>
<reference evidence="2 3" key="1">
    <citation type="submission" date="2018-02" db="EMBL/GenBank/DDBJ databases">
        <authorList>
            <person name="Cohen D.B."/>
            <person name="Kent A.D."/>
        </authorList>
    </citation>
    <scope>NUCLEOTIDE SEQUENCE [LARGE SCALE GENOMIC DNA]</scope>
    <source>
        <strain evidence="2 3">CCAP 1448/3</strain>
    </source>
</reference>
<accession>A0A2T1BZS9</accession>
<keyword evidence="1" id="KW-0812">Transmembrane</keyword>
<sequence length="276" mass="29363">MRFHIQGTDAQTGQQVNTFVEAPTHEAAAEMATEQGIIIQSISSNPISPVQPSFAPSYSSSANGNVFTEALTNTWSAWKILVKNPIDGIGIASEALGERGALQAGLVSGIFYALSQVFLLNRLLPILVGFIGSFIGLGSSLSGVPGVESSLSDSLGFGFYVKVIILAGIPVATLTLALFLARKIAKTPDNINTDIFGAGISFLPITLIYTVIAILTPGSWEFIFILFLWASCLLVLMSYHCFTVLSKLPSRLAVYAVPLTVLANSVFTKIVGDILF</sequence>
<evidence type="ECO:0000313" key="3">
    <source>
        <dbReference type="Proteomes" id="UP000238762"/>
    </source>
</evidence>
<evidence type="ECO:0008006" key="4">
    <source>
        <dbReference type="Google" id="ProtNLM"/>
    </source>
</evidence>
<gene>
    <name evidence="2" type="ORF">C7B64_18390</name>
</gene>
<keyword evidence="1" id="KW-0472">Membrane</keyword>
<name>A0A2T1BZS9_9CYAN</name>
<feature type="transmembrane region" description="Helical" evidence="1">
    <location>
        <begin position="252"/>
        <end position="272"/>
    </location>
</feature>
<feature type="transmembrane region" description="Helical" evidence="1">
    <location>
        <begin position="159"/>
        <end position="181"/>
    </location>
</feature>
<reference evidence="2 3" key="2">
    <citation type="submission" date="2018-03" db="EMBL/GenBank/DDBJ databases">
        <title>The ancient ancestry and fast evolution of plastids.</title>
        <authorList>
            <person name="Moore K.R."/>
            <person name="Magnabosco C."/>
            <person name="Momper L."/>
            <person name="Gold D.A."/>
            <person name="Bosak T."/>
            <person name="Fournier G.P."/>
        </authorList>
    </citation>
    <scope>NUCLEOTIDE SEQUENCE [LARGE SCALE GENOMIC DNA]</scope>
    <source>
        <strain evidence="2 3">CCAP 1448/3</strain>
    </source>
</reference>
<feature type="transmembrane region" description="Helical" evidence="1">
    <location>
        <begin position="222"/>
        <end position="245"/>
    </location>
</feature>
<feature type="transmembrane region" description="Helical" evidence="1">
    <location>
        <begin position="193"/>
        <end position="216"/>
    </location>
</feature>
<feature type="transmembrane region" description="Helical" evidence="1">
    <location>
        <begin position="123"/>
        <end position="147"/>
    </location>
</feature>
<comment type="caution">
    <text evidence="2">The sequence shown here is derived from an EMBL/GenBank/DDBJ whole genome shotgun (WGS) entry which is preliminary data.</text>
</comment>
<proteinExistence type="predicted"/>